<comment type="caution">
    <text evidence="1">The sequence shown here is derived from an EMBL/GenBank/DDBJ whole genome shotgun (WGS) entry which is preliminary data.</text>
</comment>
<keyword evidence="2" id="KW-1185">Reference proteome</keyword>
<evidence type="ECO:0000313" key="1">
    <source>
        <dbReference type="EMBL" id="KAK8518830.1"/>
    </source>
</evidence>
<organism evidence="1 2">
    <name type="scientific">Hibiscus sabdariffa</name>
    <name type="common">roselle</name>
    <dbReference type="NCBI Taxonomy" id="183260"/>
    <lineage>
        <taxon>Eukaryota</taxon>
        <taxon>Viridiplantae</taxon>
        <taxon>Streptophyta</taxon>
        <taxon>Embryophyta</taxon>
        <taxon>Tracheophyta</taxon>
        <taxon>Spermatophyta</taxon>
        <taxon>Magnoliopsida</taxon>
        <taxon>eudicotyledons</taxon>
        <taxon>Gunneridae</taxon>
        <taxon>Pentapetalae</taxon>
        <taxon>rosids</taxon>
        <taxon>malvids</taxon>
        <taxon>Malvales</taxon>
        <taxon>Malvaceae</taxon>
        <taxon>Malvoideae</taxon>
        <taxon>Hibiscus</taxon>
    </lineage>
</organism>
<proteinExistence type="predicted"/>
<protein>
    <submittedName>
        <fullName evidence="1">Uncharacterized protein</fullName>
    </submittedName>
</protein>
<dbReference type="Proteomes" id="UP001472677">
    <property type="component" value="Unassembled WGS sequence"/>
</dbReference>
<gene>
    <name evidence="1" type="ORF">V6N12_012071</name>
</gene>
<evidence type="ECO:0000313" key="2">
    <source>
        <dbReference type="Proteomes" id="UP001472677"/>
    </source>
</evidence>
<accession>A0ABR2CH28</accession>
<name>A0ABR2CH28_9ROSI</name>
<dbReference type="EMBL" id="JBBPBM010000052">
    <property type="protein sequence ID" value="KAK8518830.1"/>
    <property type="molecule type" value="Genomic_DNA"/>
</dbReference>
<reference evidence="1 2" key="1">
    <citation type="journal article" date="2024" name="G3 (Bethesda)">
        <title>Genome assembly of Hibiscus sabdariffa L. provides insights into metabolisms of medicinal natural products.</title>
        <authorList>
            <person name="Kim T."/>
        </authorList>
    </citation>
    <scope>NUCLEOTIDE SEQUENCE [LARGE SCALE GENOMIC DNA]</scope>
    <source>
        <strain evidence="1">TK-2024</strain>
        <tissue evidence="1">Old leaves</tissue>
    </source>
</reference>
<sequence>MWISPLDGPRLFLWCPYEMEGQSLSLMRVICEELVRSTECRAFSILCFGFSFPLRPPPKPLFPMVILCSWFMFDEGKLCLFYLSTAYGNIILVFLAAIDDSVCAVGILHSVAGSQCSPRFSRFCSYDGEVIVVSPGSKSLRWFQPFHCLILMIRSLYLTYRETILRPWSSLRNYSMIKD</sequence>